<comment type="caution">
    <text evidence="1">The sequence shown here is derived from an EMBL/GenBank/DDBJ whole genome shotgun (WGS) entry which is preliminary data.</text>
</comment>
<name>A0AAN8API1_ELEMC</name>
<gene>
    <name evidence="1" type="ORF">PBY51_024933</name>
</gene>
<organism evidence="1 2">
    <name type="scientific">Eleginops maclovinus</name>
    <name type="common">Patagonian blennie</name>
    <name type="synonym">Eleginus maclovinus</name>
    <dbReference type="NCBI Taxonomy" id="56733"/>
    <lineage>
        <taxon>Eukaryota</taxon>
        <taxon>Metazoa</taxon>
        <taxon>Chordata</taxon>
        <taxon>Craniata</taxon>
        <taxon>Vertebrata</taxon>
        <taxon>Euteleostomi</taxon>
        <taxon>Actinopterygii</taxon>
        <taxon>Neopterygii</taxon>
        <taxon>Teleostei</taxon>
        <taxon>Neoteleostei</taxon>
        <taxon>Acanthomorphata</taxon>
        <taxon>Eupercaria</taxon>
        <taxon>Perciformes</taxon>
        <taxon>Notothenioidei</taxon>
        <taxon>Eleginopidae</taxon>
        <taxon>Eleginops</taxon>
    </lineage>
</organism>
<proteinExistence type="predicted"/>
<evidence type="ECO:0000313" key="1">
    <source>
        <dbReference type="EMBL" id="KAK5870281.1"/>
    </source>
</evidence>
<evidence type="ECO:0000313" key="2">
    <source>
        <dbReference type="Proteomes" id="UP001346869"/>
    </source>
</evidence>
<dbReference type="EMBL" id="JAUZQC010000006">
    <property type="protein sequence ID" value="KAK5870281.1"/>
    <property type="molecule type" value="Genomic_DNA"/>
</dbReference>
<reference evidence="1 2" key="2">
    <citation type="journal article" date="2023" name="Mol. Biol. Evol.">
        <title>Genomics of Secondarily Temperate Adaptation in the Only Non-Antarctic Icefish.</title>
        <authorList>
            <person name="Rivera-Colon A.G."/>
            <person name="Rayamajhi N."/>
            <person name="Minhas B.F."/>
            <person name="Madrigal G."/>
            <person name="Bilyk K.T."/>
            <person name="Yoon V."/>
            <person name="Hune M."/>
            <person name="Gregory S."/>
            <person name="Cheng C.H.C."/>
            <person name="Catchen J.M."/>
        </authorList>
    </citation>
    <scope>NUCLEOTIDE SEQUENCE [LARGE SCALE GENOMIC DNA]</scope>
    <source>
        <strain evidence="1">JMC-PN-2008</strain>
    </source>
</reference>
<reference evidence="1 2" key="1">
    <citation type="journal article" date="2023" name="Genes (Basel)">
        <title>Chromosome-Level Genome Assembly and Circadian Gene Repertoire of the Patagonia Blennie Eleginops maclovinus-The Closest Ancestral Proxy of Antarctic Cryonotothenioids.</title>
        <authorList>
            <person name="Cheng C.C."/>
            <person name="Rivera-Colon A.G."/>
            <person name="Minhas B.F."/>
            <person name="Wilson L."/>
            <person name="Rayamajhi N."/>
            <person name="Vargas-Chacoff L."/>
            <person name="Catchen J.M."/>
        </authorList>
    </citation>
    <scope>NUCLEOTIDE SEQUENCE [LARGE SCALE GENOMIC DNA]</scope>
    <source>
        <strain evidence="1">JMC-PN-2008</strain>
    </source>
</reference>
<keyword evidence="2" id="KW-1185">Reference proteome</keyword>
<accession>A0AAN8API1</accession>
<protein>
    <submittedName>
        <fullName evidence="1">Uncharacterized protein</fullName>
    </submittedName>
</protein>
<dbReference type="AlphaFoldDB" id="A0AAN8API1"/>
<dbReference type="Proteomes" id="UP001346869">
    <property type="component" value="Unassembled WGS sequence"/>
</dbReference>
<sequence>MKERPTESDRPAACPLPDAHKQRLQLSPKCAHLSGYSLSHCPEHLDLPAAACPFSSSFPLFLLRNREKVPRPWARRS</sequence>